<reference evidence="4 5" key="1">
    <citation type="journal article" date="2020" name="Mol. Biol. Evol.">
        <title>Distinct Expression and Methylation Patterns for Genes with Different Fates following a Single Whole-Genome Duplication in Flowering Plants.</title>
        <authorList>
            <person name="Shi T."/>
            <person name="Rahmani R.S."/>
            <person name="Gugger P.F."/>
            <person name="Wang M."/>
            <person name="Li H."/>
            <person name="Zhang Y."/>
            <person name="Li Z."/>
            <person name="Wang Q."/>
            <person name="Van de Peer Y."/>
            <person name="Marchal K."/>
            <person name="Chen J."/>
        </authorList>
    </citation>
    <scope>NUCLEOTIDE SEQUENCE [LARGE SCALE GENOMIC DNA]</scope>
    <source>
        <tissue evidence="4">Leaf</tissue>
    </source>
</reference>
<keyword evidence="1" id="KW-0479">Metal-binding</keyword>
<dbReference type="Proteomes" id="UP000607653">
    <property type="component" value="Unassembled WGS sequence"/>
</dbReference>
<keyword evidence="1" id="KW-0862">Zinc</keyword>
<dbReference type="Gene3D" id="3.30.160.60">
    <property type="entry name" value="Classic Zinc Finger"/>
    <property type="match status" value="1"/>
</dbReference>
<evidence type="ECO:0000313" key="4">
    <source>
        <dbReference type="EMBL" id="DAD46558.1"/>
    </source>
</evidence>
<dbReference type="PROSITE" id="PS00028">
    <property type="entry name" value="ZINC_FINGER_C2H2_1"/>
    <property type="match status" value="3"/>
</dbReference>
<dbReference type="SMART" id="SM00355">
    <property type="entry name" value="ZnF_C2H2"/>
    <property type="match status" value="3"/>
</dbReference>
<feature type="domain" description="C2H2-type" evidence="3">
    <location>
        <begin position="198"/>
        <end position="225"/>
    </location>
</feature>
<name>A0A822ZXD1_NELNU</name>
<dbReference type="Pfam" id="PF13912">
    <property type="entry name" value="zf-C2H2_6"/>
    <property type="match status" value="3"/>
</dbReference>
<feature type="region of interest" description="Disordered" evidence="2">
    <location>
        <begin position="1"/>
        <end position="51"/>
    </location>
</feature>
<feature type="domain" description="C2H2-type" evidence="3">
    <location>
        <begin position="274"/>
        <end position="303"/>
    </location>
</feature>
<keyword evidence="5" id="KW-1185">Reference proteome</keyword>
<keyword evidence="1" id="KW-0863">Zinc-finger</keyword>
<evidence type="ECO:0000313" key="5">
    <source>
        <dbReference type="Proteomes" id="UP000607653"/>
    </source>
</evidence>
<feature type="domain" description="C2H2-type" evidence="3">
    <location>
        <begin position="67"/>
        <end position="94"/>
    </location>
</feature>
<sequence length="353" mass="38307">MNSNFKQSFDGFGSQTTGGERSTENRRKKRTKLCHGGGGAGDPGSSISLKHKPVLKKPETGAPKITRPCSECGKQFWSWKALFGHMRCHPERQWRGINPPPNYRRPVSPENRIEEAAGAKLTEEEHEVASCLVMLANWPNEPTAMEEEEVDVHIPIPSTDTMDINQREETGDPMSTMGGYVDGSKTGAGPSSGLGCRYECLSCKRVFDSHQALGGHRASHKNVKGCFAIARSAGEDGEEQRSCDHSNHDRGDQGLGLMEVKEGREEKTVVVSGHRCSVCLRVFSSGQALGGHMRCHLERGDEPSPNGLNPSTSGVLDLNFPAPEEETDDSHSSSASSSSPSPPDLILDLRLGM</sequence>
<feature type="compositionally biased region" description="Polar residues" evidence="2">
    <location>
        <begin position="1"/>
        <end position="20"/>
    </location>
</feature>
<evidence type="ECO:0000259" key="3">
    <source>
        <dbReference type="PROSITE" id="PS50157"/>
    </source>
</evidence>
<dbReference type="EMBL" id="DUZY01000008">
    <property type="protein sequence ID" value="DAD46558.1"/>
    <property type="molecule type" value="Genomic_DNA"/>
</dbReference>
<dbReference type="InterPro" id="IPR036236">
    <property type="entry name" value="Znf_C2H2_sf"/>
</dbReference>
<dbReference type="PROSITE" id="PS50157">
    <property type="entry name" value="ZINC_FINGER_C2H2_2"/>
    <property type="match status" value="3"/>
</dbReference>
<gene>
    <name evidence="4" type="ORF">HUJ06_016495</name>
</gene>
<dbReference type="InterPro" id="IPR013087">
    <property type="entry name" value="Znf_C2H2_type"/>
</dbReference>
<organism evidence="4 5">
    <name type="scientific">Nelumbo nucifera</name>
    <name type="common">Sacred lotus</name>
    <dbReference type="NCBI Taxonomy" id="4432"/>
    <lineage>
        <taxon>Eukaryota</taxon>
        <taxon>Viridiplantae</taxon>
        <taxon>Streptophyta</taxon>
        <taxon>Embryophyta</taxon>
        <taxon>Tracheophyta</taxon>
        <taxon>Spermatophyta</taxon>
        <taxon>Magnoliopsida</taxon>
        <taxon>Proteales</taxon>
        <taxon>Nelumbonaceae</taxon>
        <taxon>Nelumbo</taxon>
    </lineage>
</organism>
<feature type="region of interest" description="Disordered" evidence="2">
    <location>
        <begin position="296"/>
        <end position="353"/>
    </location>
</feature>
<dbReference type="SUPFAM" id="SSF57667">
    <property type="entry name" value="beta-beta-alpha zinc fingers"/>
    <property type="match status" value="1"/>
</dbReference>
<evidence type="ECO:0000256" key="1">
    <source>
        <dbReference type="PROSITE-ProRule" id="PRU00042"/>
    </source>
</evidence>
<dbReference type="AlphaFoldDB" id="A0A822ZXD1"/>
<proteinExistence type="predicted"/>
<dbReference type="PANTHER" id="PTHR47591:SF1">
    <property type="entry name" value="ZINC FINGER PROTEIN ZAT2-RELATED"/>
    <property type="match status" value="1"/>
</dbReference>
<dbReference type="GO" id="GO:0008270">
    <property type="term" value="F:zinc ion binding"/>
    <property type="evidence" value="ECO:0007669"/>
    <property type="project" value="UniProtKB-KW"/>
</dbReference>
<dbReference type="PANTHER" id="PTHR47591">
    <property type="entry name" value="ZINC FINGER PROTEIN ZAT2-RELATED"/>
    <property type="match status" value="1"/>
</dbReference>
<protein>
    <recommendedName>
        <fullName evidence="3">C2H2-type domain-containing protein</fullName>
    </recommendedName>
</protein>
<comment type="caution">
    <text evidence="4">The sequence shown here is derived from an EMBL/GenBank/DDBJ whole genome shotgun (WGS) entry which is preliminary data.</text>
</comment>
<accession>A0A822ZXD1</accession>
<evidence type="ECO:0000256" key="2">
    <source>
        <dbReference type="SAM" id="MobiDB-lite"/>
    </source>
</evidence>